<dbReference type="VEuPathDB" id="FungiDB:sscle_14g102150"/>
<proteinExistence type="predicted"/>
<accession>A0A1D9QKG4</accession>
<name>A0A1D9QKG4_SCLS1</name>
<dbReference type="AlphaFoldDB" id="A0A1D9QKG4"/>
<organism evidence="1 2">
    <name type="scientific">Sclerotinia sclerotiorum (strain ATCC 18683 / 1980 / Ss-1)</name>
    <name type="common">White mold</name>
    <name type="synonym">Whetzelinia sclerotiorum</name>
    <dbReference type="NCBI Taxonomy" id="665079"/>
    <lineage>
        <taxon>Eukaryota</taxon>
        <taxon>Fungi</taxon>
        <taxon>Dikarya</taxon>
        <taxon>Ascomycota</taxon>
        <taxon>Pezizomycotina</taxon>
        <taxon>Leotiomycetes</taxon>
        <taxon>Helotiales</taxon>
        <taxon>Sclerotiniaceae</taxon>
        <taxon>Sclerotinia</taxon>
    </lineage>
</organism>
<evidence type="ECO:0000313" key="2">
    <source>
        <dbReference type="Proteomes" id="UP000177798"/>
    </source>
</evidence>
<dbReference type="RefSeq" id="XP_001590363.1">
    <property type="nucleotide sequence ID" value="XM_001590313.1"/>
</dbReference>
<sequence length="64" mass="6962">MTAEIGRYYHVSFQCAGGYALPVHPRMPAESYTPKVCIKAPANTHVISSSHFILTPPPTLGTTF</sequence>
<reference evidence="2" key="1">
    <citation type="journal article" date="2017" name="Genome Biol. Evol.">
        <title>The complete genome sequence of the phytopathogenic fungus Sclerotinia sclerotiorum reveals insights into the genome architecture of broad host range pathogens.</title>
        <authorList>
            <person name="Derbyshire M."/>
            <person name="Denton-Giles M."/>
            <person name="Hegedus D."/>
            <person name="Seifbarghy S."/>
            <person name="Rollins J."/>
            <person name="van Kan J."/>
            <person name="Seidl M.F."/>
            <person name="Faino L."/>
            <person name="Mbengue M."/>
            <person name="Navaud O."/>
            <person name="Raffaele S."/>
            <person name="Hammond-Kosack K."/>
            <person name="Heard S."/>
            <person name="Oliver R."/>
        </authorList>
    </citation>
    <scope>NUCLEOTIDE SEQUENCE [LARGE SCALE GENOMIC DNA]</scope>
    <source>
        <strain evidence="2">ATCC 18683 / 1980 / Ss-1</strain>
    </source>
</reference>
<dbReference type="KEGG" id="ssl:SS1G_09128"/>
<protein>
    <submittedName>
        <fullName evidence="1">Uncharacterized protein</fullName>
    </submittedName>
</protein>
<dbReference type="EMBL" id="CP017827">
    <property type="protein sequence ID" value="APA15445.1"/>
    <property type="molecule type" value="Genomic_DNA"/>
</dbReference>
<evidence type="ECO:0000313" key="1">
    <source>
        <dbReference type="EMBL" id="APA15445.1"/>
    </source>
</evidence>
<gene>
    <name evidence="1" type="ORF">sscle_14g102150</name>
</gene>
<dbReference type="Proteomes" id="UP000177798">
    <property type="component" value="Chromosome 14"/>
</dbReference>